<keyword evidence="3 6" id="KW-0812">Transmembrane</keyword>
<feature type="transmembrane region" description="Helical" evidence="6">
    <location>
        <begin position="256"/>
        <end position="274"/>
    </location>
</feature>
<comment type="subcellular location">
    <subcellularLocation>
        <location evidence="1">Cell membrane</location>
        <topology evidence="1">Multi-pass membrane protein</topology>
    </subcellularLocation>
</comment>
<keyword evidence="4 6" id="KW-1133">Transmembrane helix</keyword>
<dbReference type="GO" id="GO:0005886">
    <property type="term" value="C:plasma membrane"/>
    <property type="evidence" value="ECO:0007669"/>
    <property type="project" value="UniProtKB-SubCell"/>
</dbReference>
<evidence type="ECO:0000256" key="4">
    <source>
        <dbReference type="ARBA" id="ARBA00022989"/>
    </source>
</evidence>
<feature type="transmembrane region" description="Helical" evidence="6">
    <location>
        <begin position="222"/>
        <end position="244"/>
    </location>
</feature>
<reference evidence="7" key="2">
    <citation type="submission" date="2020-01" db="EMBL/GenBank/DDBJ databases">
        <authorList>
            <person name="Algora L."/>
            <person name="Schniete J.K."/>
            <person name="MacFadyen A."/>
            <person name="Hoskisson P.A."/>
            <person name="Hunter I.S."/>
            <person name="Herron P.R."/>
        </authorList>
    </citation>
    <scope>NUCLEOTIDE SEQUENCE</scope>
    <source>
        <strain evidence="7">ATCC 10970</strain>
    </source>
</reference>
<feature type="transmembrane region" description="Helical" evidence="6">
    <location>
        <begin position="46"/>
        <end position="65"/>
    </location>
</feature>
<dbReference type="GO" id="GO:0022857">
    <property type="term" value="F:transmembrane transporter activity"/>
    <property type="evidence" value="ECO:0007669"/>
    <property type="project" value="InterPro"/>
</dbReference>
<keyword evidence="5 6" id="KW-0472">Membrane</keyword>
<dbReference type="CDD" id="cd06173">
    <property type="entry name" value="MFS_MefA_like"/>
    <property type="match status" value="1"/>
</dbReference>
<feature type="transmembrane region" description="Helical" evidence="6">
    <location>
        <begin position="286"/>
        <end position="305"/>
    </location>
</feature>
<dbReference type="PANTHER" id="PTHR23513">
    <property type="entry name" value="INTEGRAL MEMBRANE EFFLUX PROTEIN-RELATED"/>
    <property type="match status" value="1"/>
</dbReference>
<accession>A0A8A1UXU9</accession>
<proteinExistence type="predicted"/>
<feature type="transmembrane region" description="Helical" evidence="6">
    <location>
        <begin position="311"/>
        <end position="331"/>
    </location>
</feature>
<feature type="transmembrane region" description="Helical" evidence="6">
    <location>
        <begin position="381"/>
        <end position="401"/>
    </location>
</feature>
<dbReference type="EMBL" id="CP048261">
    <property type="protein sequence ID" value="QST84950.1"/>
    <property type="molecule type" value="Genomic_DNA"/>
</dbReference>
<dbReference type="InterPro" id="IPR011701">
    <property type="entry name" value="MFS"/>
</dbReference>
<organism evidence="7 8">
    <name type="scientific">Streptomyces rimosus subsp. rimosus (strain ATCC 10970 / DSM 40260 / JCM 4667 / NRRL 2234)</name>
    <dbReference type="NCBI Taxonomy" id="1265868"/>
    <lineage>
        <taxon>Bacteria</taxon>
        <taxon>Bacillati</taxon>
        <taxon>Actinomycetota</taxon>
        <taxon>Actinomycetes</taxon>
        <taxon>Kitasatosporales</taxon>
        <taxon>Streptomycetaceae</taxon>
        <taxon>Streptomyces</taxon>
    </lineage>
</organism>
<dbReference type="PANTHER" id="PTHR23513:SF6">
    <property type="entry name" value="MAJOR FACILITATOR SUPERFAMILY ASSOCIATED DOMAIN-CONTAINING PROTEIN"/>
    <property type="match status" value="1"/>
</dbReference>
<feature type="transmembrane region" description="Helical" evidence="6">
    <location>
        <begin position="352"/>
        <end position="375"/>
    </location>
</feature>
<evidence type="ECO:0000256" key="1">
    <source>
        <dbReference type="ARBA" id="ARBA00004651"/>
    </source>
</evidence>
<evidence type="ECO:0000256" key="5">
    <source>
        <dbReference type="ARBA" id="ARBA00023136"/>
    </source>
</evidence>
<reference evidence="7" key="1">
    <citation type="submission" date="2012-12" db="EMBL/GenBank/DDBJ databases">
        <authorList>
            <person name="Pethick F.E."/>
            <person name="MacFadyen A.C."/>
            <person name="Tang Z."/>
            <person name="Sangal V."/>
            <person name="Tze-Tze L."/>
            <person name="Chu J."/>
            <person name="Guo M."/>
            <person name="Kirby R."/>
            <person name="Hoskisson P.A."/>
            <person name="Herron P.R."/>
            <person name="Hunter I.S."/>
        </authorList>
    </citation>
    <scope>NUCLEOTIDE SEQUENCE</scope>
    <source>
        <strain evidence="7">ATCC 10970</strain>
    </source>
</reference>
<dbReference type="GeneID" id="66859625"/>
<reference evidence="7" key="3">
    <citation type="journal article" date="2021" name="bioRxiv">
        <title>Bilateral symmetry of linear streptomycete chromosomes.</title>
        <authorList>
            <person name="Algora-Gallardo L."/>
            <person name="Schniete J.K."/>
            <person name="Mark D.R."/>
            <person name="Hunter I.S."/>
            <person name="Herron P.R."/>
        </authorList>
    </citation>
    <scope>NUCLEOTIDE SEQUENCE</scope>
    <source>
        <strain evidence="7">ATCC 10970</strain>
    </source>
</reference>
<dbReference type="SUPFAM" id="SSF103473">
    <property type="entry name" value="MFS general substrate transporter"/>
    <property type="match status" value="1"/>
</dbReference>
<dbReference type="AlphaFoldDB" id="A0A8A1UXU9"/>
<name>A0A8A1UXU9_STRR1</name>
<evidence type="ECO:0000256" key="3">
    <source>
        <dbReference type="ARBA" id="ARBA00022692"/>
    </source>
</evidence>
<evidence type="ECO:0000313" key="8">
    <source>
        <dbReference type="Proteomes" id="UP000011074"/>
    </source>
</evidence>
<evidence type="ECO:0000313" key="7">
    <source>
        <dbReference type="EMBL" id="QST84950.1"/>
    </source>
</evidence>
<feature type="transmembrane region" description="Helical" evidence="6">
    <location>
        <begin position="170"/>
        <end position="190"/>
    </location>
</feature>
<sequence>MLPVLRHRTYRRLFTAQVIALVGTGLTTVALSLLAYDIAGRDAGSVLGTALAIKMVAYVGLAPVISALAHRLPPRPVLVGADLVRATVACGLPFVTEVWQVYVLIFALQVASATFTPAFQSLIPQVLPAEEDYTRALSLSRLAYDLEMLFSPALAAALLTWITYNWLFTGTAAGFLGSAALVLSAALPAVTRAPAPARHGPGLLSRATRGTRLFLATPRLRALLALTLAVAAGGATVMVNTIVYVRDHLGRATSDVPLALGAYGAGSILTALLLPRLLARTGDRALMLPAAFTSAGLLLALAAATRAAPGAWAWPALLATWAAFGATESLITTPTGRLVRRSAAPGDLNTAFAAQFSLSHGCWLLTYSLAGWLGARAGLPAAALALGAVALVAALAARRLWPAPDPDRLTHVHTALTHGHPHLAGALRTGDGWRHAHAYVIDDLHHRWPARTAAD</sequence>
<gene>
    <name evidence="7" type="ORF">SRIM_036615</name>
</gene>
<evidence type="ECO:0000256" key="2">
    <source>
        <dbReference type="ARBA" id="ARBA00022475"/>
    </source>
</evidence>
<evidence type="ECO:0000256" key="6">
    <source>
        <dbReference type="SAM" id="Phobius"/>
    </source>
</evidence>
<dbReference type="Proteomes" id="UP000011074">
    <property type="component" value="Chromosome"/>
</dbReference>
<dbReference type="InterPro" id="IPR036259">
    <property type="entry name" value="MFS_trans_sf"/>
</dbReference>
<protein>
    <submittedName>
        <fullName evidence="7">MFS transporter</fullName>
    </submittedName>
</protein>
<keyword evidence="2" id="KW-1003">Cell membrane</keyword>
<dbReference type="Gene3D" id="1.20.1250.20">
    <property type="entry name" value="MFS general substrate transporter like domains"/>
    <property type="match status" value="1"/>
</dbReference>
<dbReference type="RefSeq" id="WP_030182036.1">
    <property type="nucleotide sequence ID" value="NZ_CP048261.1"/>
</dbReference>
<dbReference type="Pfam" id="PF07690">
    <property type="entry name" value="MFS_1"/>
    <property type="match status" value="1"/>
</dbReference>
<feature type="transmembrane region" description="Helical" evidence="6">
    <location>
        <begin position="12"/>
        <end position="34"/>
    </location>
</feature>